<feature type="transmembrane region" description="Helical" evidence="6">
    <location>
        <begin position="85"/>
        <end position="106"/>
    </location>
</feature>
<feature type="transmembrane region" description="Helical" evidence="6">
    <location>
        <begin position="37"/>
        <end position="65"/>
    </location>
</feature>
<evidence type="ECO:0000256" key="2">
    <source>
        <dbReference type="ARBA" id="ARBA00022475"/>
    </source>
</evidence>
<feature type="transmembrane region" description="Helical" evidence="6">
    <location>
        <begin position="333"/>
        <end position="360"/>
    </location>
</feature>
<dbReference type="EMBL" id="JAFBBZ010000001">
    <property type="protein sequence ID" value="MBM7508486.1"/>
    <property type="molecule type" value="Genomic_DNA"/>
</dbReference>
<evidence type="ECO:0000256" key="1">
    <source>
        <dbReference type="ARBA" id="ARBA00004651"/>
    </source>
</evidence>
<dbReference type="PROSITE" id="PS50850">
    <property type="entry name" value="MFS"/>
    <property type="match status" value="1"/>
</dbReference>
<feature type="transmembrane region" description="Helical" evidence="6">
    <location>
        <begin position="112"/>
        <end position="129"/>
    </location>
</feature>
<dbReference type="SUPFAM" id="SSF103473">
    <property type="entry name" value="MFS general substrate transporter"/>
    <property type="match status" value="1"/>
</dbReference>
<protein>
    <submittedName>
        <fullName evidence="8">MFS family arabinose efflux permease</fullName>
    </submittedName>
</protein>
<feature type="transmembrane region" description="Helical" evidence="6">
    <location>
        <begin position="302"/>
        <end position="321"/>
    </location>
</feature>
<dbReference type="InterPro" id="IPR020846">
    <property type="entry name" value="MFS_dom"/>
</dbReference>
<feature type="domain" description="Major facilitator superfamily (MFS) profile" evidence="7">
    <location>
        <begin position="16"/>
        <end position="390"/>
    </location>
</feature>
<evidence type="ECO:0000256" key="5">
    <source>
        <dbReference type="ARBA" id="ARBA00023136"/>
    </source>
</evidence>
<feature type="transmembrane region" description="Helical" evidence="6">
    <location>
        <begin position="168"/>
        <end position="187"/>
    </location>
</feature>
<feature type="transmembrane region" description="Helical" evidence="6">
    <location>
        <begin position="247"/>
        <end position="267"/>
    </location>
</feature>
<feature type="transmembrane region" description="Helical" evidence="6">
    <location>
        <begin position="213"/>
        <end position="235"/>
    </location>
</feature>
<dbReference type="PANTHER" id="PTHR43124:SF3">
    <property type="entry name" value="CHLORAMPHENICOL EFFLUX PUMP RV0191"/>
    <property type="match status" value="1"/>
</dbReference>
<sequence>MSTRAEAAAPPGPASPIRLLQTTAFVSTLDRFAMPPLLVAIAADMGAPLSSVVQAAGVYFLVYGLSQPFWGVVSDRLGRVRTMRLTLLLAGVCTIASALTGSPAALGAARGLAGGFFGAAYPATLIYLGDTVPAAVRQRDIARLMVGVALGTALASVGAGALADVASWRVTFVITGVASLALAWALHRLPEPVQEQRAPSPLQSLALIGRSRIGLLVLCFAFTEGAVLLGALTFLPPAIESVGASAALAGAVTGIYGVSVLISSWAVGRLSQTWHPSRLIGGGAVAGAVACVLMAISQQPVMGGVAVVLVGVAWTSMHSSLQTWATEVLPGARAVMVSFFAGSLFVGSAVCAVAVAGPAAAGDYTAVYAALAVLALPLGLAAAWARARWQRPAAPTSLG</sequence>
<keyword evidence="3 6" id="KW-0812">Transmembrane</keyword>
<comment type="caution">
    <text evidence="8">The sequence shown here is derived from an EMBL/GenBank/DDBJ whole genome shotgun (WGS) entry which is preliminary data.</text>
</comment>
<evidence type="ECO:0000256" key="3">
    <source>
        <dbReference type="ARBA" id="ARBA00022692"/>
    </source>
</evidence>
<reference evidence="8 9" key="1">
    <citation type="submission" date="2021-01" db="EMBL/GenBank/DDBJ databases">
        <title>Sequencing the genomes of 1000 actinobacteria strains.</title>
        <authorList>
            <person name="Klenk H.-P."/>
        </authorList>
    </citation>
    <scope>NUCLEOTIDE SEQUENCE [LARGE SCALE GENOMIC DNA]</scope>
    <source>
        <strain evidence="8 9">DSM 18239</strain>
    </source>
</reference>
<accession>A0ABS2MBD4</accession>
<dbReference type="InterPro" id="IPR050189">
    <property type="entry name" value="MFS_Efflux_Transporters"/>
</dbReference>
<feature type="transmembrane region" description="Helical" evidence="6">
    <location>
        <begin position="366"/>
        <end position="385"/>
    </location>
</feature>
<dbReference type="Gene3D" id="1.20.1250.20">
    <property type="entry name" value="MFS general substrate transporter like domains"/>
    <property type="match status" value="1"/>
</dbReference>
<feature type="transmembrane region" description="Helical" evidence="6">
    <location>
        <begin position="279"/>
        <end position="296"/>
    </location>
</feature>
<evidence type="ECO:0000256" key="4">
    <source>
        <dbReference type="ARBA" id="ARBA00022989"/>
    </source>
</evidence>
<gene>
    <name evidence="8" type="ORF">JOE61_002300</name>
</gene>
<dbReference type="Proteomes" id="UP000732378">
    <property type="component" value="Unassembled WGS sequence"/>
</dbReference>
<keyword evidence="5 6" id="KW-0472">Membrane</keyword>
<evidence type="ECO:0000313" key="8">
    <source>
        <dbReference type="EMBL" id="MBM7508486.1"/>
    </source>
</evidence>
<dbReference type="Pfam" id="PF07690">
    <property type="entry name" value="MFS_1"/>
    <property type="match status" value="1"/>
</dbReference>
<proteinExistence type="predicted"/>
<dbReference type="PANTHER" id="PTHR43124">
    <property type="entry name" value="PURINE EFFLUX PUMP PBUE"/>
    <property type="match status" value="1"/>
</dbReference>
<organism evidence="8 9">
    <name type="scientific">Nocardioides salarius</name>
    <dbReference type="NCBI Taxonomy" id="374513"/>
    <lineage>
        <taxon>Bacteria</taxon>
        <taxon>Bacillati</taxon>
        <taxon>Actinomycetota</taxon>
        <taxon>Actinomycetes</taxon>
        <taxon>Propionibacteriales</taxon>
        <taxon>Nocardioidaceae</taxon>
        <taxon>Nocardioides</taxon>
    </lineage>
</organism>
<keyword evidence="9" id="KW-1185">Reference proteome</keyword>
<feature type="transmembrane region" description="Helical" evidence="6">
    <location>
        <begin position="141"/>
        <end position="162"/>
    </location>
</feature>
<name>A0ABS2MBD4_9ACTN</name>
<dbReference type="InterPro" id="IPR011701">
    <property type="entry name" value="MFS"/>
</dbReference>
<dbReference type="InterPro" id="IPR036259">
    <property type="entry name" value="MFS_trans_sf"/>
</dbReference>
<keyword evidence="4 6" id="KW-1133">Transmembrane helix</keyword>
<evidence type="ECO:0000256" key="6">
    <source>
        <dbReference type="SAM" id="Phobius"/>
    </source>
</evidence>
<keyword evidence="2" id="KW-1003">Cell membrane</keyword>
<dbReference type="RefSeq" id="WP_227491884.1">
    <property type="nucleotide sequence ID" value="NZ_JACDTV010000009.1"/>
</dbReference>
<evidence type="ECO:0000313" key="9">
    <source>
        <dbReference type="Proteomes" id="UP000732378"/>
    </source>
</evidence>
<comment type="subcellular location">
    <subcellularLocation>
        <location evidence="1">Cell membrane</location>
        <topology evidence="1">Multi-pass membrane protein</topology>
    </subcellularLocation>
</comment>
<evidence type="ECO:0000259" key="7">
    <source>
        <dbReference type="PROSITE" id="PS50850"/>
    </source>
</evidence>